<sequence length="252" mass="29675">MNRKTPLSARSRRSSSLSGKPVPLNRQQPVSKEELDQLKERKNELLDEKKLLKSRIARLQVQTKRAKNGKPNSTPSCLTGQLQKEYNSLVSMIKSQKEEIYRLVRCDMSAVSFELQEEAKVVFLERNRLQEIQLQQQIELNNSQKELEDLVTTDGPDTYKKQQKKIAHYDNILKRYKEVNSRYTKKIKAMRAERAMKETADQEEIRQRSEELERQINEAKEARKAYEEKLKKSQDEHEVVMQQLREKLGIDD</sequence>
<feature type="coiled-coil region" evidence="1">
    <location>
        <begin position="173"/>
        <end position="247"/>
    </location>
</feature>
<feature type="region of interest" description="Disordered" evidence="2">
    <location>
        <begin position="1"/>
        <end position="37"/>
    </location>
</feature>
<comment type="caution">
    <text evidence="3">The sequence shown here is derived from an EMBL/GenBank/DDBJ whole genome shotgun (WGS) entry which is preliminary data.</text>
</comment>
<evidence type="ECO:0000313" key="3">
    <source>
        <dbReference type="EMBL" id="KAK8884834.1"/>
    </source>
</evidence>
<reference evidence="3 4" key="1">
    <citation type="submission" date="2024-04" db="EMBL/GenBank/DDBJ databases">
        <title>Tritrichomonas musculus Genome.</title>
        <authorList>
            <person name="Alves-Ferreira E."/>
            <person name="Grigg M."/>
            <person name="Lorenzi H."/>
            <person name="Galac M."/>
        </authorList>
    </citation>
    <scope>NUCLEOTIDE SEQUENCE [LARGE SCALE GENOMIC DNA]</scope>
    <source>
        <strain evidence="3 4">EAF2021</strain>
    </source>
</reference>
<protein>
    <submittedName>
        <fullName evidence="3">Uncharacterized protein</fullName>
    </submittedName>
</protein>
<organism evidence="3 4">
    <name type="scientific">Tritrichomonas musculus</name>
    <dbReference type="NCBI Taxonomy" id="1915356"/>
    <lineage>
        <taxon>Eukaryota</taxon>
        <taxon>Metamonada</taxon>
        <taxon>Parabasalia</taxon>
        <taxon>Tritrichomonadida</taxon>
        <taxon>Tritrichomonadidae</taxon>
        <taxon>Tritrichomonas</taxon>
    </lineage>
</organism>
<evidence type="ECO:0000256" key="2">
    <source>
        <dbReference type="SAM" id="MobiDB-lite"/>
    </source>
</evidence>
<keyword evidence="1" id="KW-0175">Coiled coil</keyword>
<proteinExistence type="predicted"/>
<evidence type="ECO:0000256" key="1">
    <source>
        <dbReference type="SAM" id="Coils"/>
    </source>
</evidence>
<dbReference type="Proteomes" id="UP001470230">
    <property type="component" value="Unassembled WGS sequence"/>
</dbReference>
<accession>A0ABR2K154</accession>
<keyword evidence="4" id="KW-1185">Reference proteome</keyword>
<gene>
    <name evidence="3" type="ORF">M9Y10_043955</name>
</gene>
<name>A0ABR2K154_9EUKA</name>
<evidence type="ECO:0000313" key="4">
    <source>
        <dbReference type="Proteomes" id="UP001470230"/>
    </source>
</evidence>
<dbReference type="EMBL" id="JAPFFF010000008">
    <property type="protein sequence ID" value="KAK8884834.1"/>
    <property type="molecule type" value="Genomic_DNA"/>
</dbReference>